<dbReference type="STRING" id="1337093.MBELCI_1898"/>
<dbReference type="PROSITE" id="PS00211">
    <property type="entry name" value="ABC_TRANSPORTER_1"/>
    <property type="match status" value="1"/>
</dbReference>
<keyword evidence="11" id="KW-1185">Reference proteome</keyword>
<organism evidence="10 11">
    <name type="scientific">Limimaricola cinnabarinus LL-001</name>
    <dbReference type="NCBI Taxonomy" id="1337093"/>
    <lineage>
        <taxon>Bacteria</taxon>
        <taxon>Pseudomonadati</taxon>
        <taxon>Pseudomonadota</taxon>
        <taxon>Alphaproteobacteria</taxon>
        <taxon>Rhodobacterales</taxon>
        <taxon>Paracoccaceae</taxon>
        <taxon>Limimaricola</taxon>
    </lineage>
</organism>
<gene>
    <name evidence="10" type="ORF">MBELCI_1898</name>
</gene>
<protein>
    <submittedName>
        <fullName evidence="10">Ribose ABC transport system, ATP-binding protein RbsA</fullName>
    </submittedName>
</protein>
<dbReference type="GO" id="GO:0016887">
    <property type="term" value="F:ATP hydrolysis activity"/>
    <property type="evidence" value="ECO:0007669"/>
    <property type="project" value="InterPro"/>
</dbReference>
<keyword evidence="5" id="KW-0547">Nucleotide-binding</keyword>
<keyword evidence="4" id="KW-0677">Repeat</keyword>
<dbReference type="GO" id="GO:0005524">
    <property type="term" value="F:ATP binding"/>
    <property type="evidence" value="ECO:0007669"/>
    <property type="project" value="UniProtKB-KW"/>
</dbReference>
<evidence type="ECO:0000256" key="8">
    <source>
        <dbReference type="ARBA" id="ARBA00023136"/>
    </source>
</evidence>
<feature type="domain" description="ABC transporter" evidence="9">
    <location>
        <begin position="266"/>
        <end position="511"/>
    </location>
</feature>
<accession>U2YLC2</accession>
<keyword evidence="3" id="KW-0762">Sugar transport</keyword>
<dbReference type="InterPro" id="IPR017871">
    <property type="entry name" value="ABC_transporter-like_CS"/>
</dbReference>
<dbReference type="AlphaFoldDB" id="U2YLC2"/>
<evidence type="ECO:0000256" key="3">
    <source>
        <dbReference type="ARBA" id="ARBA00022597"/>
    </source>
</evidence>
<keyword evidence="6 10" id="KW-0067">ATP-binding</keyword>
<evidence type="ECO:0000313" key="11">
    <source>
        <dbReference type="Proteomes" id="UP000016566"/>
    </source>
</evidence>
<dbReference type="Pfam" id="PF00005">
    <property type="entry name" value="ABC_tran"/>
    <property type="match status" value="2"/>
</dbReference>
<dbReference type="InterPro" id="IPR003439">
    <property type="entry name" value="ABC_transporter-like_ATP-bd"/>
</dbReference>
<dbReference type="InterPro" id="IPR027417">
    <property type="entry name" value="P-loop_NTPase"/>
</dbReference>
<evidence type="ECO:0000256" key="2">
    <source>
        <dbReference type="ARBA" id="ARBA00022475"/>
    </source>
</evidence>
<dbReference type="PROSITE" id="PS50893">
    <property type="entry name" value="ABC_TRANSPORTER_2"/>
    <property type="match status" value="2"/>
</dbReference>
<keyword evidence="1" id="KW-0813">Transport</keyword>
<name>U2YLC2_9RHOB</name>
<reference evidence="10" key="1">
    <citation type="journal article" date="2013" name="Genome Announc.">
        <title>Draft Genome Sequence of Loktanella cinnabarina LL-001T, Isolated from Deep-Sea Floor Sediment.</title>
        <authorList>
            <person name="Nishi S."/>
            <person name="Tsubouchi T."/>
            <person name="Takaki Y."/>
            <person name="Koyanagi R."/>
            <person name="Satoh N."/>
            <person name="Maruyama T."/>
            <person name="Hatada Y."/>
        </authorList>
    </citation>
    <scope>NUCLEOTIDE SEQUENCE [LARGE SCALE GENOMIC DNA]</scope>
    <source>
        <strain evidence="10">LL-001</strain>
    </source>
</reference>
<sequence length="515" mass="55088">MSDRAADSVPFLSLSAVHKRFGGVHALRGVELTIEQGKAYHLLGENGCGKSTIIKVISGAHAPSSGEILLDGKRLDHLTPMQAMEAGIETVYQDLSLLPNLSVAENIALGEQLVAGQGRLLRRIARHRMDEIATRALRELGVAADRAFLSQAVSDLPLAMRQRVAIARAIAAEARLVIMDEPTTSLTRHEVAALIEAVEHLLSRNVAVLFVTHKLEESYRIGGEAIVMRDGLSVAQGPIENYTRAELAELMTGRAIEAVRYRKGAPQDAVLLEAQGIASGGGAFRNASFALRRGEILGITGLSDSGRNELAMALAGHVGISAGTLSIEGREIRINTPAAAIEAGIGYVPEDRLAEGLFLEKPIWANEVPLILDQLSGPGGLIDERRARARAREISASMKLNTADVTLPVGTLSGGNQQRVLIGRWLSIAPRVLILHGPTVGVDVGSKETIFHAIQEMAEQGIGVLIVSDDLPELLQNCDRILVMNSGRIVETLDAETASEDDIYRSMLATKSEAA</sequence>
<keyword evidence="8" id="KW-0472">Membrane</keyword>
<keyword evidence="7" id="KW-1278">Translocase</keyword>
<dbReference type="PANTHER" id="PTHR43790:SF1">
    <property type="entry name" value="XYLOSE IMPORT ATP-BINDING PROTEIN XYLG"/>
    <property type="match status" value="1"/>
</dbReference>
<dbReference type="Gene3D" id="3.40.50.300">
    <property type="entry name" value="P-loop containing nucleotide triphosphate hydrolases"/>
    <property type="match status" value="2"/>
</dbReference>
<feature type="domain" description="ABC transporter" evidence="9">
    <location>
        <begin position="12"/>
        <end position="255"/>
    </location>
</feature>
<evidence type="ECO:0000256" key="5">
    <source>
        <dbReference type="ARBA" id="ARBA00022741"/>
    </source>
</evidence>
<dbReference type="CDD" id="cd03216">
    <property type="entry name" value="ABC_Carb_Monos_I"/>
    <property type="match status" value="1"/>
</dbReference>
<dbReference type="InterPro" id="IPR003593">
    <property type="entry name" value="AAA+_ATPase"/>
</dbReference>
<dbReference type="SUPFAM" id="SSF52540">
    <property type="entry name" value="P-loop containing nucleoside triphosphate hydrolases"/>
    <property type="match status" value="2"/>
</dbReference>
<dbReference type="RefSeq" id="WP_021693947.1">
    <property type="nucleotide sequence ID" value="NZ_BATB01000022.1"/>
</dbReference>
<dbReference type="InterPro" id="IPR050107">
    <property type="entry name" value="ABC_carbohydrate_import_ATPase"/>
</dbReference>
<evidence type="ECO:0000256" key="1">
    <source>
        <dbReference type="ARBA" id="ARBA00022448"/>
    </source>
</evidence>
<dbReference type="eggNOG" id="COG1129">
    <property type="taxonomic scope" value="Bacteria"/>
</dbReference>
<evidence type="ECO:0000313" key="10">
    <source>
        <dbReference type="EMBL" id="GAD55846.1"/>
    </source>
</evidence>
<dbReference type="PANTHER" id="PTHR43790">
    <property type="entry name" value="CARBOHYDRATE TRANSPORT ATP-BINDING PROTEIN MG119-RELATED"/>
    <property type="match status" value="1"/>
</dbReference>
<evidence type="ECO:0000256" key="6">
    <source>
        <dbReference type="ARBA" id="ARBA00022840"/>
    </source>
</evidence>
<evidence type="ECO:0000256" key="7">
    <source>
        <dbReference type="ARBA" id="ARBA00022967"/>
    </source>
</evidence>
<dbReference type="Proteomes" id="UP000016566">
    <property type="component" value="Unassembled WGS sequence"/>
</dbReference>
<keyword evidence="2" id="KW-1003">Cell membrane</keyword>
<dbReference type="CDD" id="cd03215">
    <property type="entry name" value="ABC_Carb_Monos_II"/>
    <property type="match status" value="1"/>
</dbReference>
<evidence type="ECO:0000256" key="4">
    <source>
        <dbReference type="ARBA" id="ARBA00022737"/>
    </source>
</evidence>
<comment type="caution">
    <text evidence="10">The sequence shown here is derived from an EMBL/GenBank/DDBJ whole genome shotgun (WGS) entry which is preliminary data.</text>
</comment>
<dbReference type="OrthoDB" id="9805029at2"/>
<proteinExistence type="predicted"/>
<dbReference type="SMART" id="SM00382">
    <property type="entry name" value="AAA"/>
    <property type="match status" value="2"/>
</dbReference>
<dbReference type="EMBL" id="BATB01000022">
    <property type="protein sequence ID" value="GAD55846.1"/>
    <property type="molecule type" value="Genomic_DNA"/>
</dbReference>
<evidence type="ECO:0000259" key="9">
    <source>
        <dbReference type="PROSITE" id="PS50893"/>
    </source>
</evidence>